<dbReference type="PANTHER" id="PTHR34184">
    <property type="entry name" value="UPF0718 PROTEIN YCGR"/>
    <property type="match status" value="1"/>
</dbReference>
<feature type="transmembrane region" description="Helical" evidence="8">
    <location>
        <begin position="57"/>
        <end position="75"/>
    </location>
</feature>
<dbReference type="Pfam" id="PF03773">
    <property type="entry name" value="ArsP_1"/>
    <property type="match status" value="1"/>
</dbReference>
<dbReference type="RefSeq" id="WP_145075869.1">
    <property type="nucleotide sequence ID" value="NZ_CP036298.1"/>
</dbReference>
<comment type="similarity">
    <text evidence="2">Belongs to the UPF0718 family.</text>
</comment>
<keyword evidence="6 8" id="KW-0472">Membrane</keyword>
<feature type="region of interest" description="Disordered" evidence="7">
    <location>
        <begin position="491"/>
        <end position="515"/>
    </location>
</feature>
<feature type="transmembrane region" description="Helical" evidence="8">
    <location>
        <begin position="87"/>
        <end position="107"/>
    </location>
</feature>
<dbReference type="InterPro" id="IPR005524">
    <property type="entry name" value="DUF318"/>
</dbReference>
<dbReference type="PANTHER" id="PTHR34184:SF4">
    <property type="entry name" value="UPF0718 PROTEIN YCGR"/>
    <property type="match status" value="1"/>
</dbReference>
<feature type="transmembrane region" description="Helical" evidence="8">
    <location>
        <begin position="204"/>
        <end position="227"/>
    </location>
</feature>
<dbReference type="GO" id="GO:0005886">
    <property type="term" value="C:plasma membrane"/>
    <property type="evidence" value="ECO:0007669"/>
    <property type="project" value="UniProtKB-SubCell"/>
</dbReference>
<evidence type="ECO:0000256" key="6">
    <source>
        <dbReference type="ARBA" id="ARBA00023136"/>
    </source>
</evidence>
<organism evidence="9 10">
    <name type="scientific">Aureliella helgolandensis</name>
    <dbReference type="NCBI Taxonomy" id="2527968"/>
    <lineage>
        <taxon>Bacteria</taxon>
        <taxon>Pseudomonadati</taxon>
        <taxon>Planctomycetota</taxon>
        <taxon>Planctomycetia</taxon>
        <taxon>Pirellulales</taxon>
        <taxon>Pirellulaceae</taxon>
        <taxon>Aureliella</taxon>
    </lineage>
</organism>
<name>A0A518G3M2_9BACT</name>
<dbReference type="InterPro" id="IPR052923">
    <property type="entry name" value="UPF0718"/>
</dbReference>
<evidence type="ECO:0000256" key="7">
    <source>
        <dbReference type="SAM" id="MobiDB-lite"/>
    </source>
</evidence>
<dbReference type="KEGG" id="ahel:Q31a_14950"/>
<evidence type="ECO:0000256" key="2">
    <source>
        <dbReference type="ARBA" id="ARBA00006386"/>
    </source>
</evidence>
<feature type="transmembrane region" description="Helical" evidence="8">
    <location>
        <begin position="239"/>
        <end position="258"/>
    </location>
</feature>
<dbReference type="AlphaFoldDB" id="A0A518G3M2"/>
<dbReference type="Proteomes" id="UP000318017">
    <property type="component" value="Chromosome"/>
</dbReference>
<feature type="transmembrane region" description="Helical" evidence="8">
    <location>
        <begin position="12"/>
        <end position="37"/>
    </location>
</feature>
<evidence type="ECO:0000256" key="3">
    <source>
        <dbReference type="ARBA" id="ARBA00022475"/>
    </source>
</evidence>
<feature type="transmembrane region" description="Helical" evidence="8">
    <location>
        <begin position="264"/>
        <end position="285"/>
    </location>
</feature>
<evidence type="ECO:0000256" key="4">
    <source>
        <dbReference type="ARBA" id="ARBA00022692"/>
    </source>
</evidence>
<keyword evidence="10" id="KW-1185">Reference proteome</keyword>
<keyword evidence="4 8" id="KW-0812">Transmembrane</keyword>
<evidence type="ECO:0000256" key="5">
    <source>
        <dbReference type="ARBA" id="ARBA00022989"/>
    </source>
</evidence>
<feature type="transmembrane region" description="Helical" evidence="8">
    <location>
        <begin position="113"/>
        <end position="133"/>
    </location>
</feature>
<sequence length="534" mass="57842">MNVMVMGGLVRFVQGIAAAAPTLAVGLFIAAVLRYYLGQSGTKRLFGSESVWALPQAWLVGMLLPVCSIGVIPIIRELRRMGIRPGAITAFALSAPLFNPLSLLYGLTLSRPYVIVGFAFGSLLVVTILGLIWDRFAAPHSDSANRVGAPIGLRRLGVSAIFMGRELCGPSGVLALIALAGLWFLGSLLPHGALQSSVEQGDTLAPTIMSLVAVPIYATPMLTMSQLGMMFAHGNSPGAAFALLLLGTGVNLGTLWWIGQNFGWRSTAIWFGVLFAVVLGVAYAIDRPLIPPGVEPAGHTHAFDVYTNPFHSGTPLSLATIWDAIVKNLSIFDAATTGLVAVMLASGAASLTVARSFTDRMLEADFRKASENVEDSLESPSVGSGLNRQVSPRIVGLTCLAGLVALSIVGCYAYYPKPREVLEEMSLARVEVLTGITSREYDRALHWIPILEEWSRKLEVGYALRHFELRPYQQIQAYLLRKKLESLEHELEHEQETQELRSETGDSSHSEELDALRTLISENGRRLSVAFEEK</sequence>
<evidence type="ECO:0000313" key="9">
    <source>
        <dbReference type="EMBL" id="QDV23197.1"/>
    </source>
</evidence>
<evidence type="ECO:0000313" key="10">
    <source>
        <dbReference type="Proteomes" id="UP000318017"/>
    </source>
</evidence>
<gene>
    <name evidence="9" type="ORF">Q31a_14950</name>
</gene>
<comment type="subcellular location">
    <subcellularLocation>
        <location evidence="1">Cell membrane</location>
        <topology evidence="1">Multi-pass membrane protein</topology>
    </subcellularLocation>
</comment>
<dbReference type="EMBL" id="CP036298">
    <property type="protein sequence ID" value="QDV23197.1"/>
    <property type="molecule type" value="Genomic_DNA"/>
</dbReference>
<keyword evidence="3" id="KW-1003">Cell membrane</keyword>
<dbReference type="OrthoDB" id="9777774at2"/>
<reference evidence="9 10" key="1">
    <citation type="submission" date="2019-02" db="EMBL/GenBank/DDBJ databases">
        <title>Deep-cultivation of Planctomycetes and their phenomic and genomic characterization uncovers novel biology.</title>
        <authorList>
            <person name="Wiegand S."/>
            <person name="Jogler M."/>
            <person name="Boedeker C."/>
            <person name="Pinto D."/>
            <person name="Vollmers J."/>
            <person name="Rivas-Marin E."/>
            <person name="Kohn T."/>
            <person name="Peeters S.H."/>
            <person name="Heuer A."/>
            <person name="Rast P."/>
            <person name="Oberbeckmann S."/>
            <person name="Bunk B."/>
            <person name="Jeske O."/>
            <person name="Meyerdierks A."/>
            <person name="Storesund J.E."/>
            <person name="Kallscheuer N."/>
            <person name="Luecker S."/>
            <person name="Lage O.M."/>
            <person name="Pohl T."/>
            <person name="Merkel B.J."/>
            <person name="Hornburger P."/>
            <person name="Mueller R.-W."/>
            <person name="Bruemmer F."/>
            <person name="Labrenz M."/>
            <person name="Spormann A.M."/>
            <person name="Op den Camp H."/>
            <person name="Overmann J."/>
            <person name="Amann R."/>
            <person name="Jetten M.S.M."/>
            <person name="Mascher T."/>
            <person name="Medema M.H."/>
            <person name="Devos D.P."/>
            <person name="Kaster A.-K."/>
            <person name="Ovreas L."/>
            <person name="Rohde M."/>
            <person name="Galperin M.Y."/>
            <person name="Jogler C."/>
        </authorList>
    </citation>
    <scope>NUCLEOTIDE SEQUENCE [LARGE SCALE GENOMIC DNA]</scope>
    <source>
        <strain evidence="9 10">Q31a</strain>
    </source>
</reference>
<evidence type="ECO:0000256" key="8">
    <source>
        <dbReference type="SAM" id="Phobius"/>
    </source>
</evidence>
<feature type="transmembrane region" description="Helical" evidence="8">
    <location>
        <begin position="394"/>
        <end position="415"/>
    </location>
</feature>
<feature type="transmembrane region" description="Helical" evidence="8">
    <location>
        <begin position="173"/>
        <end position="192"/>
    </location>
</feature>
<accession>A0A518G3M2</accession>
<proteinExistence type="inferred from homology"/>
<keyword evidence="5 8" id="KW-1133">Transmembrane helix</keyword>
<protein>
    <submittedName>
        <fullName evidence="9">Putative permease</fullName>
    </submittedName>
</protein>
<evidence type="ECO:0000256" key="1">
    <source>
        <dbReference type="ARBA" id="ARBA00004651"/>
    </source>
</evidence>